<dbReference type="Proteomes" id="UP001342826">
    <property type="component" value="Unassembled WGS sequence"/>
</dbReference>
<evidence type="ECO:0008006" key="3">
    <source>
        <dbReference type="Google" id="ProtNLM"/>
    </source>
</evidence>
<gene>
    <name evidence="1" type="ORF">P9271_00100</name>
</gene>
<sequence length="66" mass="7458">MGAVYRRKRLPDGSFGELEKVFEGETNEEKLTRFEAEKLALQQLLLDNMDATAILFEEILLLKGGA</sequence>
<organism evidence="1 2">
    <name type="scientific">Metabacillus fastidiosus</name>
    <dbReference type="NCBI Taxonomy" id="1458"/>
    <lineage>
        <taxon>Bacteria</taxon>
        <taxon>Bacillati</taxon>
        <taxon>Bacillota</taxon>
        <taxon>Bacilli</taxon>
        <taxon>Bacillales</taxon>
        <taxon>Bacillaceae</taxon>
        <taxon>Metabacillus</taxon>
    </lineage>
</organism>
<reference evidence="1 2" key="1">
    <citation type="submission" date="2023-03" db="EMBL/GenBank/DDBJ databases">
        <title>Bacillus Genome Sequencing.</title>
        <authorList>
            <person name="Dunlap C."/>
        </authorList>
    </citation>
    <scope>NUCLEOTIDE SEQUENCE [LARGE SCALE GENOMIC DNA]</scope>
    <source>
        <strain evidence="1 2">NRS-1717</strain>
    </source>
</reference>
<name>A0ABU6NS60_9BACI</name>
<keyword evidence="2" id="KW-1185">Reference proteome</keyword>
<accession>A0ABU6NS60</accession>
<evidence type="ECO:0000313" key="2">
    <source>
        <dbReference type="Proteomes" id="UP001342826"/>
    </source>
</evidence>
<proteinExistence type="predicted"/>
<dbReference type="RefSeq" id="WP_328014481.1">
    <property type="nucleotide sequence ID" value="NZ_JARTFS010000001.1"/>
</dbReference>
<protein>
    <recommendedName>
        <fullName evidence="3">Transposase</fullName>
    </recommendedName>
</protein>
<comment type="caution">
    <text evidence="1">The sequence shown here is derived from an EMBL/GenBank/DDBJ whole genome shotgun (WGS) entry which is preliminary data.</text>
</comment>
<dbReference type="EMBL" id="JARTFS010000001">
    <property type="protein sequence ID" value="MED4399760.1"/>
    <property type="molecule type" value="Genomic_DNA"/>
</dbReference>
<evidence type="ECO:0000313" key="1">
    <source>
        <dbReference type="EMBL" id="MED4399760.1"/>
    </source>
</evidence>